<keyword evidence="2" id="KW-1185">Reference proteome</keyword>
<reference evidence="1" key="1">
    <citation type="submission" date="2016-12" db="EMBL/GenBank/DDBJ databases">
        <title>The genomes of Aspergillus section Nigri reveals drivers in fungal speciation.</title>
        <authorList>
            <consortium name="DOE Joint Genome Institute"/>
            <person name="Vesth T.C."/>
            <person name="Nybo J."/>
            <person name="Theobald S."/>
            <person name="Brandl J."/>
            <person name="Frisvad J.C."/>
            <person name="Nielsen K.F."/>
            <person name="Lyhne E.K."/>
            <person name="Kogle M.E."/>
            <person name="Kuo A."/>
            <person name="Riley R."/>
            <person name="Clum A."/>
            <person name="Nolan M."/>
            <person name="Lipzen A."/>
            <person name="Salamov A."/>
            <person name="Henrissat B."/>
            <person name="Wiebenga A."/>
            <person name="De Vries R.P."/>
            <person name="Grigoriev I.V."/>
            <person name="Mortensen U.H."/>
            <person name="Andersen M.R."/>
            <person name="Baker S.E."/>
        </authorList>
    </citation>
    <scope>NUCLEOTIDE SEQUENCE [LARGE SCALE GENOMIC DNA]</scope>
    <source>
        <strain evidence="1">CBS 113365</strain>
    </source>
</reference>
<dbReference type="AlphaFoldDB" id="A0A319BIN2"/>
<evidence type="ECO:0000313" key="1">
    <source>
        <dbReference type="EMBL" id="PYH65613.1"/>
    </source>
</evidence>
<accession>A0A319BIN2</accession>
<protein>
    <submittedName>
        <fullName evidence="1">Uncharacterized protein</fullName>
    </submittedName>
</protein>
<evidence type="ECO:0000313" key="2">
    <source>
        <dbReference type="Proteomes" id="UP000248405"/>
    </source>
</evidence>
<name>A0A319BIN2_ASPVC</name>
<proteinExistence type="predicted"/>
<dbReference type="RefSeq" id="XP_025559407.1">
    <property type="nucleotide sequence ID" value="XM_025708338.1"/>
</dbReference>
<dbReference type="OrthoDB" id="10567510at2759"/>
<sequence>MYEPEDTVIADAAKKDIQGVATMAAHVDWHAALSEREVPSIQNPAFSRFCHTRGTPATRLTDWTALDGRDGPQTEREAAARVFIYYDMGPTILPPGNEYRKSIVDVPVNSDNIRPSMPRRESGLARSLPFLTPLADYQRILAPSQK</sequence>
<gene>
    <name evidence="1" type="ORF">BO88DRAFT_418269</name>
</gene>
<organism evidence="1 2">
    <name type="scientific">Aspergillus vadensis (strain CBS 113365 / IMI 142717 / IBT 24658)</name>
    <dbReference type="NCBI Taxonomy" id="1448311"/>
    <lineage>
        <taxon>Eukaryota</taxon>
        <taxon>Fungi</taxon>
        <taxon>Dikarya</taxon>
        <taxon>Ascomycota</taxon>
        <taxon>Pezizomycotina</taxon>
        <taxon>Eurotiomycetes</taxon>
        <taxon>Eurotiomycetidae</taxon>
        <taxon>Eurotiales</taxon>
        <taxon>Aspergillaceae</taxon>
        <taxon>Aspergillus</taxon>
        <taxon>Aspergillus subgen. Circumdati</taxon>
    </lineage>
</organism>
<dbReference type="EMBL" id="KZ821637">
    <property type="protein sequence ID" value="PYH65613.1"/>
    <property type="molecule type" value="Genomic_DNA"/>
</dbReference>
<dbReference type="GeneID" id="37212930"/>
<dbReference type="Proteomes" id="UP000248405">
    <property type="component" value="Unassembled WGS sequence"/>
</dbReference>